<comment type="caution">
    <text evidence="1">The sequence shown here is derived from an EMBL/GenBank/DDBJ whole genome shotgun (WGS) entry which is preliminary data.</text>
</comment>
<dbReference type="RefSeq" id="XP_056768322.1">
    <property type="nucleotide sequence ID" value="XM_056907595.1"/>
</dbReference>
<accession>A0AAD6G4D2</accession>
<sequence>MAPPQSFVLSRSSLLFKQPSTLGHKWVRDDIPNQEFARVWGYCIDDQVGAELNVQDLRQSR</sequence>
<keyword evidence="2" id="KW-1185">Reference proteome</keyword>
<name>A0AAD6G4D2_9EURO</name>
<reference evidence="1" key="1">
    <citation type="submission" date="2022-12" db="EMBL/GenBank/DDBJ databases">
        <authorList>
            <person name="Petersen C."/>
        </authorList>
    </citation>
    <scope>NUCLEOTIDE SEQUENCE</scope>
    <source>
        <strain evidence="1">IBT 16125</strain>
    </source>
</reference>
<dbReference type="EMBL" id="JAPVEA010000004">
    <property type="protein sequence ID" value="KAJ5455949.1"/>
    <property type="molecule type" value="Genomic_DNA"/>
</dbReference>
<gene>
    <name evidence="1" type="ORF">N7458_004213</name>
</gene>
<evidence type="ECO:0000313" key="1">
    <source>
        <dbReference type="EMBL" id="KAJ5455949.1"/>
    </source>
</evidence>
<proteinExistence type="predicted"/>
<dbReference type="GeneID" id="81597838"/>
<reference evidence="1" key="2">
    <citation type="journal article" date="2023" name="IMA Fungus">
        <title>Comparative genomic study of the Penicillium genus elucidates a diverse pangenome and 15 lateral gene transfer events.</title>
        <authorList>
            <person name="Petersen C."/>
            <person name="Sorensen T."/>
            <person name="Nielsen M.R."/>
            <person name="Sondergaard T.E."/>
            <person name="Sorensen J.L."/>
            <person name="Fitzpatrick D.A."/>
            <person name="Frisvad J.C."/>
            <person name="Nielsen K.L."/>
        </authorList>
    </citation>
    <scope>NUCLEOTIDE SEQUENCE</scope>
    <source>
        <strain evidence="1">IBT 16125</strain>
    </source>
</reference>
<protein>
    <submittedName>
        <fullName evidence="1">Uncharacterized protein</fullName>
    </submittedName>
</protein>
<dbReference type="Proteomes" id="UP001213681">
    <property type="component" value="Unassembled WGS sequence"/>
</dbReference>
<organism evidence="1 2">
    <name type="scientific">Penicillium daleae</name>
    <dbReference type="NCBI Taxonomy" id="63821"/>
    <lineage>
        <taxon>Eukaryota</taxon>
        <taxon>Fungi</taxon>
        <taxon>Dikarya</taxon>
        <taxon>Ascomycota</taxon>
        <taxon>Pezizomycotina</taxon>
        <taxon>Eurotiomycetes</taxon>
        <taxon>Eurotiomycetidae</taxon>
        <taxon>Eurotiales</taxon>
        <taxon>Aspergillaceae</taxon>
        <taxon>Penicillium</taxon>
    </lineage>
</organism>
<dbReference type="AlphaFoldDB" id="A0AAD6G4D2"/>
<evidence type="ECO:0000313" key="2">
    <source>
        <dbReference type="Proteomes" id="UP001213681"/>
    </source>
</evidence>